<feature type="transmembrane region" description="Helical" evidence="2">
    <location>
        <begin position="53"/>
        <end position="72"/>
    </location>
</feature>
<feature type="transmembrane region" description="Helical" evidence="2">
    <location>
        <begin position="18"/>
        <end position="41"/>
    </location>
</feature>
<keyword evidence="4" id="KW-1185">Reference proteome</keyword>
<comment type="caution">
    <text evidence="3">The sequence shown here is derived from an EMBL/GenBank/DDBJ whole genome shotgun (WGS) entry which is preliminary data.</text>
</comment>
<feature type="transmembrane region" description="Helical" evidence="2">
    <location>
        <begin position="195"/>
        <end position="219"/>
    </location>
</feature>
<gene>
    <name evidence="3" type="ORF">C491_18064</name>
</gene>
<feature type="transmembrane region" description="Helical" evidence="2">
    <location>
        <begin position="344"/>
        <end position="368"/>
    </location>
</feature>
<keyword evidence="2" id="KW-1133">Transmembrane helix</keyword>
<keyword evidence="2 3" id="KW-0812">Transmembrane</keyword>
<feature type="transmembrane region" description="Helical" evidence="2">
    <location>
        <begin position="266"/>
        <end position="288"/>
    </location>
</feature>
<dbReference type="InterPro" id="IPR052049">
    <property type="entry name" value="Electron_transfer_protein"/>
</dbReference>
<name>L9X1U0_9EURY</name>
<organism evidence="3 4">
    <name type="scientific">Natronococcus amylolyticus DSM 10524</name>
    <dbReference type="NCBI Taxonomy" id="1227497"/>
    <lineage>
        <taxon>Archaea</taxon>
        <taxon>Methanobacteriati</taxon>
        <taxon>Methanobacteriota</taxon>
        <taxon>Stenosarchaea group</taxon>
        <taxon>Halobacteria</taxon>
        <taxon>Halobacteriales</taxon>
        <taxon>Natrialbaceae</taxon>
        <taxon>Natronococcus</taxon>
    </lineage>
</organism>
<feature type="transmembrane region" description="Helical" evidence="2">
    <location>
        <begin position="231"/>
        <end position="254"/>
    </location>
</feature>
<dbReference type="EMBL" id="AOIB01000036">
    <property type="protein sequence ID" value="ELY54533.1"/>
    <property type="molecule type" value="Genomic_DNA"/>
</dbReference>
<sequence>MATEIAFELPYTEWNWRIGVYIAMIGIAGGAYLTGYVADLLSARSNASEHGRIAKYGYLVGLLGLAIGPPVLLSHLATPFRAMLIPLTMTNLGSWMAIGAYMLLGFGLGSFLMFVWVAFGASRPHSPTVAEGSEGTLAADGGRDVASDGGAEDGPARAATGGTTGGIRGILERLGLVDRLDSLADYTRPSEPIRLALGGVFAIFAAGVLVYSAMAYGSGATERVALWDKTFLVPVQIFGGLGAGLAVSVGLTAVADRSVSPTIQNYALGAAGLLAATLAAVLATVFLLPEQVPAAEPAVQNLLTTHATLFVGVVVIAGLIVPILLSVGTVVGQRRDAVSATAAATSYAIAGLLVIAGKVALALAYLLAAEFTPIPLPV</sequence>
<feature type="transmembrane region" description="Helical" evidence="2">
    <location>
        <begin position="92"/>
        <end position="119"/>
    </location>
</feature>
<dbReference type="PANTHER" id="PTHR34856">
    <property type="entry name" value="PROTEIN NRFD"/>
    <property type="match status" value="1"/>
</dbReference>
<evidence type="ECO:0000313" key="4">
    <source>
        <dbReference type="Proteomes" id="UP000011688"/>
    </source>
</evidence>
<evidence type="ECO:0000313" key="3">
    <source>
        <dbReference type="EMBL" id="ELY54533.1"/>
    </source>
</evidence>
<dbReference type="GO" id="GO:0005886">
    <property type="term" value="C:plasma membrane"/>
    <property type="evidence" value="ECO:0007669"/>
    <property type="project" value="TreeGrafter"/>
</dbReference>
<dbReference type="Proteomes" id="UP000011688">
    <property type="component" value="Unassembled WGS sequence"/>
</dbReference>
<evidence type="ECO:0000256" key="2">
    <source>
        <dbReference type="SAM" id="Phobius"/>
    </source>
</evidence>
<dbReference type="OrthoDB" id="205836at2157"/>
<dbReference type="AlphaFoldDB" id="L9X1U0"/>
<evidence type="ECO:0000256" key="1">
    <source>
        <dbReference type="SAM" id="MobiDB-lite"/>
    </source>
</evidence>
<dbReference type="STRING" id="1227497.C491_18064"/>
<accession>L9X1U0</accession>
<keyword evidence="2" id="KW-0472">Membrane</keyword>
<feature type="region of interest" description="Disordered" evidence="1">
    <location>
        <begin position="129"/>
        <end position="163"/>
    </location>
</feature>
<proteinExistence type="predicted"/>
<dbReference type="eggNOG" id="arCOG02027">
    <property type="taxonomic scope" value="Archaea"/>
</dbReference>
<reference evidence="3 4" key="1">
    <citation type="journal article" date="2014" name="PLoS Genet.">
        <title>Phylogenetically driven sequencing of extremely halophilic archaea reveals strategies for static and dynamic osmo-response.</title>
        <authorList>
            <person name="Becker E.A."/>
            <person name="Seitzer P.M."/>
            <person name="Tritt A."/>
            <person name="Larsen D."/>
            <person name="Krusor M."/>
            <person name="Yao A.I."/>
            <person name="Wu D."/>
            <person name="Madern D."/>
            <person name="Eisen J.A."/>
            <person name="Darling A.E."/>
            <person name="Facciotti M.T."/>
        </authorList>
    </citation>
    <scope>NUCLEOTIDE SEQUENCE [LARGE SCALE GENOMIC DNA]</scope>
    <source>
        <strain evidence="3 4">DSM 10524</strain>
    </source>
</reference>
<protein>
    <submittedName>
        <fullName evidence="3">Anaerobic dehydrogenase transmembrane subunit</fullName>
    </submittedName>
</protein>
<dbReference type="Gene3D" id="1.20.1630.10">
    <property type="entry name" value="Formate dehydrogenase/DMSO reductase domain"/>
    <property type="match status" value="1"/>
</dbReference>
<dbReference type="RefSeq" id="WP_005558765.1">
    <property type="nucleotide sequence ID" value="NZ_AOIB01000036.1"/>
</dbReference>
<feature type="transmembrane region" description="Helical" evidence="2">
    <location>
        <begin position="308"/>
        <end position="332"/>
    </location>
</feature>
<dbReference type="PANTHER" id="PTHR34856:SF2">
    <property type="entry name" value="PROTEIN NRFD"/>
    <property type="match status" value="1"/>
</dbReference>